<dbReference type="SUPFAM" id="SSF56112">
    <property type="entry name" value="Protein kinase-like (PK-like)"/>
    <property type="match status" value="1"/>
</dbReference>
<dbReference type="GO" id="GO:0016301">
    <property type="term" value="F:kinase activity"/>
    <property type="evidence" value="ECO:0007669"/>
    <property type="project" value="UniProtKB-KW"/>
</dbReference>
<dbReference type="InterPro" id="IPR000719">
    <property type="entry name" value="Prot_kinase_dom"/>
</dbReference>
<protein>
    <submittedName>
        <fullName evidence="6">Protein kinase</fullName>
    </submittedName>
</protein>
<reference evidence="6 7" key="1">
    <citation type="journal article" date="2020" name="mSystems">
        <title>Defining Genomic and Predicted Metabolic Features of the Acetobacterium Genus.</title>
        <authorList>
            <person name="Ross D.E."/>
            <person name="Marshall C.W."/>
            <person name="Gulliver D."/>
            <person name="May H.D."/>
            <person name="Norman R.S."/>
        </authorList>
    </citation>
    <scope>NUCLEOTIDE SEQUENCE [LARGE SCALE GENOMIC DNA]</scope>
    <source>
        <strain evidence="6 7">DSM 4132</strain>
    </source>
</reference>
<evidence type="ECO:0000256" key="1">
    <source>
        <dbReference type="ARBA" id="ARBA00022679"/>
    </source>
</evidence>
<proteinExistence type="predicted"/>
<feature type="domain" description="Protein kinase" evidence="5">
    <location>
        <begin position="36"/>
        <end position="254"/>
    </location>
</feature>
<accession>A0ABR6YWA3</accession>
<evidence type="ECO:0000256" key="3">
    <source>
        <dbReference type="ARBA" id="ARBA00022777"/>
    </source>
</evidence>
<sequence length="254" mass="29418">MVRFRKVITMKSPYRLMRLSGSCYRTLRGALARDHFALVKPLAQGRFGSCFLVSRKTSDYVLKAFNSNDVKRRKEKLARESKFLQRIDHPAIPKLIQVLDRDGFYGLVMEQMPGQSLADLLEWDYHFSKTEITAIMAQLIAVMEYLGRLNISHRDIKTDNILWTGEQLALIDFGSASRVSRFNSRFNPDYWGLGDVFLRLAANCDEMTTSSNDFSLAQLDLKPAQREVIERLLYIKKPYCDFQALTEDFNHAWL</sequence>
<dbReference type="PANTHER" id="PTHR24348:SF22">
    <property type="entry name" value="NON-SPECIFIC SERINE_THREONINE PROTEIN KINASE"/>
    <property type="match status" value="1"/>
</dbReference>
<keyword evidence="7" id="KW-1185">Reference proteome</keyword>
<organism evidence="6 7">
    <name type="scientific">Acetobacterium malicum</name>
    <dbReference type="NCBI Taxonomy" id="52692"/>
    <lineage>
        <taxon>Bacteria</taxon>
        <taxon>Bacillati</taxon>
        <taxon>Bacillota</taxon>
        <taxon>Clostridia</taxon>
        <taxon>Eubacteriales</taxon>
        <taxon>Eubacteriaceae</taxon>
        <taxon>Acetobacterium</taxon>
    </lineage>
</organism>
<evidence type="ECO:0000313" key="6">
    <source>
        <dbReference type="EMBL" id="MBC3899457.1"/>
    </source>
</evidence>
<keyword evidence="2" id="KW-0547">Nucleotide-binding</keyword>
<gene>
    <name evidence="6" type="ORF">GH811_07490</name>
</gene>
<comment type="caution">
    <text evidence="6">The sequence shown here is derived from an EMBL/GenBank/DDBJ whole genome shotgun (WGS) entry which is preliminary data.</text>
</comment>
<dbReference type="Proteomes" id="UP000622405">
    <property type="component" value="Unassembled WGS sequence"/>
</dbReference>
<dbReference type="PROSITE" id="PS50011">
    <property type="entry name" value="PROTEIN_KINASE_DOM"/>
    <property type="match status" value="1"/>
</dbReference>
<keyword evidence="3 6" id="KW-0418">Kinase</keyword>
<dbReference type="Pfam" id="PF00069">
    <property type="entry name" value="Pkinase"/>
    <property type="match status" value="1"/>
</dbReference>
<dbReference type="EMBL" id="WJBE01000005">
    <property type="protein sequence ID" value="MBC3899457.1"/>
    <property type="molecule type" value="Genomic_DNA"/>
</dbReference>
<dbReference type="SMART" id="SM00220">
    <property type="entry name" value="S_TKc"/>
    <property type="match status" value="1"/>
</dbReference>
<dbReference type="PANTHER" id="PTHR24348">
    <property type="entry name" value="SERINE/THREONINE-PROTEIN KINASE UNC-51-RELATED"/>
    <property type="match status" value="1"/>
</dbReference>
<keyword evidence="4" id="KW-0067">ATP-binding</keyword>
<evidence type="ECO:0000313" key="7">
    <source>
        <dbReference type="Proteomes" id="UP000622405"/>
    </source>
</evidence>
<name>A0ABR6YWA3_9FIRM</name>
<dbReference type="InterPro" id="IPR045269">
    <property type="entry name" value="Atg1-like"/>
</dbReference>
<evidence type="ECO:0000259" key="5">
    <source>
        <dbReference type="PROSITE" id="PS50011"/>
    </source>
</evidence>
<evidence type="ECO:0000256" key="2">
    <source>
        <dbReference type="ARBA" id="ARBA00022741"/>
    </source>
</evidence>
<keyword evidence="1" id="KW-0808">Transferase</keyword>
<dbReference type="InterPro" id="IPR011009">
    <property type="entry name" value="Kinase-like_dom_sf"/>
</dbReference>
<dbReference type="CDD" id="cd00180">
    <property type="entry name" value="PKc"/>
    <property type="match status" value="1"/>
</dbReference>
<evidence type="ECO:0000256" key="4">
    <source>
        <dbReference type="ARBA" id="ARBA00022840"/>
    </source>
</evidence>
<dbReference type="Gene3D" id="1.10.510.10">
    <property type="entry name" value="Transferase(Phosphotransferase) domain 1"/>
    <property type="match status" value="1"/>
</dbReference>